<proteinExistence type="predicted"/>
<reference evidence="2" key="1">
    <citation type="journal article" date="2021" name="PeerJ">
        <title>Extensive microbial diversity within the chicken gut microbiome revealed by metagenomics and culture.</title>
        <authorList>
            <person name="Gilroy R."/>
            <person name="Ravi A."/>
            <person name="Getino M."/>
            <person name="Pursley I."/>
            <person name="Horton D.L."/>
            <person name="Alikhan N.F."/>
            <person name="Baker D."/>
            <person name="Gharbi K."/>
            <person name="Hall N."/>
            <person name="Watson M."/>
            <person name="Adriaenssens E.M."/>
            <person name="Foster-Nyarko E."/>
            <person name="Jarju S."/>
            <person name="Secka A."/>
            <person name="Antonio M."/>
            <person name="Oren A."/>
            <person name="Chaudhuri R.R."/>
            <person name="La Ragione R."/>
            <person name="Hildebrand F."/>
            <person name="Pallen M.J."/>
        </authorList>
    </citation>
    <scope>NUCLEOTIDE SEQUENCE</scope>
    <source>
        <strain evidence="2">5032</strain>
    </source>
</reference>
<dbReference type="GO" id="GO:0008757">
    <property type="term" value="F:S-adenosylmethionine-dependent methyltransferase activity"/>
    <property type="evidence" value="ECO:0007669"/>
    <property type="project" value="InterPro"/>
</dbReference>
<dbReference type="InterPro" id="IPR029063">
    <property type="entry name" value="SAM-dependent_MTases_sf"/>
</dbReference>
<dbReference type="Pfam" id="PF08241">
    <property type="entry name" value="Methyltransf_11"/>
    <property type="match status" value="1"/>
</dbReference>
<feature type="domain" description="Methyltransferase type 11" evidence="1">
    <location>
        <begin position="42"/>
        <end position="134"/>
    </location>
</feature>
<dbReference type="Gene3D" id="3.40.50.150">
    <property type="entry name" value="Vaccinia Virus protein VP39"/>
    <property type="match status" value="1"/>
</dbReference>
<dbReference type="SUPFAM" id="SSF53335">
    <property type="entry name" value="S-adenosyl-L-methionine-dependent methyltransferases"/>
    <property type="match status" value="1"/>
</dbReference>
<dbReference type="CDD" id="cd02440">
    <property type="entry name" value="AdoMet_MTases"/>
    <property type="match status" value="1"/>
</dbReference>
<gene>
    <name evidence="2" type="ORF">H9784_06505</name>
</gene>
<dbReference type="InterPro" id="IPR013216">
    <property type="entry name" value="Methyltransf_11"/>
</dbReference>
<name>A0A9D2KS94_9BACT</name>
<dbReference type="GO" id="GO:0032259">
    <property type="term" value="P:methylation"/>
    <property type="evidence" value="ECO:0007669"/>
    <property type="project" value="UniProtKB-KW"/>
</dbReference>
<reference evidence="2" key="2">
    <citation type="submission" date="2021-04" db="EMBL/GenBank/DDBJ databases">
        <authorList>
            <person name="Gilroy R."/>
        </authorList>
    </citation>
    <scope>NUCLEOTIDE SEQUENCE</scope>
    <source>
        <strain evidence="2">5032</strain>
    </source>
</reference>
<dbReference type="EMBL" id="DWZD01000040">
    <property type="protein sequence ID" value="HJA79201.1"/>
    <property type="molecule type" value="Genomic_DNA"/>
</dbReference>
<evidence type="ECO:0000313" key="3">
    <source>
        <dbReference type="Proteomes" id="UP000823821"/>
    </source>
</evidence>
<keyword evidence="2" id="KW-0808">Transferase</keyword>
<dbReference type="Proteomes" id="UP000823821">
    <property type="component" value="Unassembled WGS sequence"/>
</dbReference>
<comment type="caution">
    <text evidence="2">The sequence shown here is derived from an EMBL/GenBank/DDBJ whole genome shotgun (WGS) entry which is preliminary data.</text>
</comment>
<evidence type="ECO:0000313" key="2">
    <source>
        <dbReference type="EMBL" id="HJA79201.1"/>
    </source>
</evidence>
<sequence>MKTEWDYTNLAQGYLKRPDYAPDALRRIFQLAGLRADDRVCDIGAGVAHLTIPLAEFGCRVDAVEPNDTMRALGQRRTAQFPGVSWYEGTGEETGRPAGAYDFVSFGSSFNVCDRARALVETHRLLKPGKWFVCLWNHRKLTDPVQQAIENIIKTAIPGYDYGTRREDQTEIIRASGLFTDITPLKGEVSHVQTPAEIVEAWRSHSTLHRQAGENFDSIIAEIERHIRGLGKTEIVVPYTTHAWMARRAGRQDSGDGGQGEGMR</sequence>
<organism evidence="2 3">
    <name type="scientific">Candidatus Desulfovibrio intestinavium</name>
    <dbReference type="NCBI Taxonomy" id="2838534"/>
    <lineage>
        <taxon>Bacteria</taxon>
        <taxon>Pseudomonadati</taxon>
        <taxon>Thermodesulfobacteriota</taxon>
        <taxon>Desulfovibrionia</taxon>
        <taxon>Desulfovibrionales</taxon>
        <taxon>Desulfovibrionaceae</taxon>
        <taxon>Desulfovibrio</taxon>
    </lineage>
</organism>
<protein>
    <submittedName>
        <fullName evidence="2">Class I SAM-dependent methyltransferase</fullName>
    </submittedName>
</protein>
<accession>A0A9D2KS94</accession>
<evidence type="ECO:0000259" key="1">
    <source>
        <dbReference type="Pfam" id="PF08241"/>
    </source>
</evidence>
<dbReference type="AlphaFoldDB" id="A0A9D2KS94"/>
<keyword evidence="2" id="KW-0489">Methyltransferase</keyword>